<protein>
    <submittedName>
        <fullName evidence="3">XRE family transcriptional regulator</fullName>
    </submittedName>
</protein>
<dbReference type="AlphaFoldDB" id="A0A0H3DCS7"/>
<dbReference type="InterPro" id="IPR050807">
    <property type="entry name" value="TransReg_Diox_bact_type"/>
</dbReference>
<dbReference type="SUPFAM" id="SSF47413">
    <property type="entry name" value="lambda repressor-like DNA-binding domains"/>
    <property type="match status" value="1"/>
</dbReference>
<evidence type="ECO:0000256" key="1">
    <source>
        <dbReference type="ARBA" id="ARBA00023125"/>
    </source>
</evidence>
<dbReference type="Gene3D" id="1.10.260.40">
    <property type="entry name" value="lambda repressor-like DNA-binding domains"/>
    <property type="match status" value="1"/>
</dbReference>
<dbReference type="PATRIC" id="fig|749927.5.peg.7065"/>
<dbReference type="CDD" id="cd00093">
    <property type="entry name" value="HTH_XRE"/>
    <property type="match status" value="1"/>
</dbReference>
<feature type="domain" description="HTH cro/C1-type" evidence="2">
    <location>
        <begin position="13"/>
        <end position="67"/>
    </location>
</feature>
<dbReference type="GO" id="GO:0003700">
    <property type="term" value="F:DNA-binding transcription factor activity"/>
    <property type="evidence" value="ECO:0007669"/>
    <property type="project" value="TreeGrafter"/>
</dbReference>
<sequence>MNDDLARRVGDRVRFYRTAARQTKTVVAGLTGITPDYLYQIERGQKLPTIAVLAQLADVLRVKPGDLLDGQPAVRPPRARGVTADAIYRAMTTPQPQAASLAAVSDLETQVQAAWHAWQTSPHRYSELTTDLPELIAATEAMIRGAAGRQQRQIQAVAADLYGLLRTVTKRVGRVDLSLLAADRAQRAAEQADDPVRLAGARWNLTQVLLADGRAEEAEAVALDALAHLRPLLHADHRKAVALSGALLLIAAVAAVRNGDAWTGRDRLRQAAPLAERTGDCNTCWTAFGPTNVAMYAVTVEVESGEAVEGLRLAAQVDHERSPSIERRVAFLLDQAKGYAQRRNFATTLELLGTAEQDAPEDVRFRPAAHTLLRTVIERGRRTESVGAVRLAAHIGLPV</sequence>
<name>A0A0H3DCS7_AMYMU</name>
<keyword evidence="1" id="KW-0238">DNA-binding</keyword>
<dbReference type="eggNOG" id="COG1396">
    <property type="taxonomic scope" value="Bacteria"/>
</dbReference>
<dbReference type="Pfam" id="PF13560">
    <property type="entry name" value="HTH_31"/>
    <property type="match status" value="1"/>
</dbReference>
<dbReference type="RefSeq" id="WP_013228562.1">
    <property type="nucleotide sequence ID" value="NC_014318.1"/>
</dbReference>
<dbReference type="GO" id="GO:0005829">
    <property type="term" value="C:cytosol"/>
    <property type="evidence" value="ECO:0007669"/>
    <property type="project" value="TreeGrafter"/>
</dbReference>
<dbReference type="PROSITE" id="PS50943">
    <property type="entry name" value="HTH_CROC1"/>
    <property type="match status" value="1"/>
</dbReference>
<dbReference type="KEGG" id="amd:AMED_6792"/>
<dbReference type="Proteomes" id="UP000000328">
    <property type="component" value="Chromosome"/>
</dbReference>
<dbReference type="OrthoDB" id="3504495at2"/>
<dbReference type="InterPro" id="IPR001387">
    <property type="entry name" value="Cro/C1-type_HTH"/>
</dbReference>
<dbReference type="SMART" id="SM00530">
    <property type="entry name" value="HTH_XRE"/>
    <property type="match status" value="1"/>
</dbReference>
<dbReference type="PANTHER" id="PTHR46797">
    <property type="entry name" value="HTH-TYPE TRANSCRIPTIONAL REGULATOR"/>
    <property type="match status" value="1"/>
</dbReference>
<proteinExistence type="predicted"/>
<dbReference type="PANTHER" id="PTHR46797:SF1">
    <property type="entry name" value="METHYLPHOSPHONATE SYNTHASE"/>
    <property type="match status" value="1"/>
</dbReference>
<dbReference type="GO" id="GO:0003677">
    <property type="term" value="F:DNA binding"/>
    <property type="evidence" value="ECO:0007669"/>
    <property type="project" value="UniProtKB-KW"/>
</dbReference>
<dbReference type="EMBL" id="CP002000">
    <property type="protein sequence ID" value="ADJ48516.1"/>
    <property type="molecule type" value="Genomic_DNA"/>
</dbReference>
<gene>
    <name evidence="3" type="ordered locus">AMED_6792</name>
</gene>
<evidence type="ECO:0000313" key="4">
    <source>
        <dbReference type="Proteomes" id="UP000000328"/>
    </source>
</evidence>
<dbReference type="HOGENOM" id="CLU_033540_1_0_11"/>
<dbReference type="GeneID" id="92874443"/>
<evidence type="ECO:0000313" key="3">
    <source>
        <dbReference type="EMBL" id="ADJ48516.1"/>
    </source>
</evidence>
<organism evidence="3 4">
    <name type="scientific">Amycolatopsis mediterranei (strain U-32)</name>
    <dbReference type="NCBI Taxonomy" id="749927"/>
    <lineage>
        <taxon>Bacteria</taxon>
        <taxon>Bacillati</taxon>
        <taxon>Actinomycetota</taxon>
        <taxon>Actinomycetes</taxon>
        <taxon>Pseudonocardiales</taxon>
        <taxon>Pseudonocardiaceae</taxon>
        <taxon>Amycolatopsis</taxon>
    </lineage>
</organism>
<accession>A0A0H3DCS7</accession>
<reference evidence="3 4" key="1">
    <citation type="journal article" date="2010" name="Cell Res.">
        <title>Complete genome sequence of the rifamycin SV-producing Amycolatopsis mediterranei U32 revealed its genetic characteristics in phylogeny and metabolism.</title>
        <authorList>
            <person name="Zhao W."/>
            <person name="Zhong Y."/>
            <person name="Yuan H."/>
            <person name="Wang J."/>
            <person name="Zheng H."/>
            <person name="Wang Y."/>
            <person name="Cen X."/>
            <person name="Xu F."/>
            <person name="Bai J."/>
            <person name="Han X."/>
            <person name="Lu G."/>
            <person name="Zhu Y."/>
            <person name="Shao Z."/>
            <person name="Yan H."/>
            <person name="Li C."/>
            <person name="Peng N."/>
            <person name="Zhang Z."/>
            <person name="Zhang Y."/>
            <person name="Lin W."/>
            <person name="Fan Y."/>
            <person name="Qin Z."/>
            <person name="Hu Y."/>
            <person name="Zhu B."/>
            <person name="Wang S."/>
            <person name="Ding X."/>
            <person name="Zhao G.P."/>
        </authorList>
    </citation>
    <scope>NUCLEOTIDE SEQUENCE [LARGE SCALE GENOMIC DNA]</scope>
    <source>
        <strain evidence="4">U-32</strain>
    </source>
</reference>
<dbReference type="InterPro" id="IPR010982">
    <property type="entry name" value="Lambda_DNA-bd_dom_sf"/>
</dbReference>
<evidence type="ECO:0000259" key="2">
    <source>
        <dbReference type="PROSITE" id="PS50943"/>
    </source>
</evidence>